<keyword evidence="1" id="KW-0472">Membrane</keyword>
<reference evidence="3" key="1">
    <citation type="journal article" date="2013" name="Genetics">
        <title>The draft genome and transcriptome of Panagrellus redivivus are shaped by the harsh demands of a free-living lifestyle.</title>
        <authorList>
            <person name="Srinivasan J."/>
            <person name="Dillman A.R."/>
            <person name="Macchietto M.G."/>
            <person name="Heikkinen L."/>
            <person name="Lakso M."/>
            <person name="Fracchia K.M."/>
            <person name="Antoshechkin I."/>
            <person name="Mortazavi A."/>
            <person name="Wong G."/>
            <person name="Sternberg P.W."/>
        </authorList>
    </citation>
    <scope>NUCLEOTIDE SEQUENCE [LARGE SCALE GENOMIC DNA]</scope>
    <source>
        <strain evidence="3">MT8872</strain>
    </source>
</reference>
<keyword evidence="2" id="KW-0732">Signal</keyword>
<feature type="signal peptide" evidence="2">
    <location>
        <begin position="1"/>
        <end position="17"/>
    </location>
</feature>
<dbReference type="InterPro" id="IPR019172">
    <property type="entry name" value="Osteopetrosis-assoc_TM_1"/>
</dbReference>
<keyword evidence="1" id="KW-1133">Transmembrane helix</keyword>
<feature type="chain" id="PRO_5029004879" evidence="2">
    <location>
        <begin position="18"/>
        <end position="300"/>
    </location>
</feature>
<dbReference type="AlphaFoldDB" id="A0A7E4UM88"/>
<proteinExistence type="predicted"/>
<evidence type="ECO:0000256" key="2">
    <source>
        <dbReference type="SAM" id="SignalP"/>
    </source>
</evidence>
<dbReference type="GO" id="GO:0005829">
    <property type="term" value="C:cytosol"/>
    <property type="evidence" value="ECO:0007669"/>
    <property type="project" value="TreeGrafter"/>
</dbReference>
<protein>
    <submittedName>
        <fullName evidence="4">Transmembrane protein</fullName>
    </submittedName>
</protein>
<sequence length="300" mass="34352">MTHHVFPLLLLVASVSTFDETWDLDGPCQEYVQRLANAQARMTQCAINYSTPPKVCTNCIDEYINFKQIEYDTRHLDEVTSLDNTTCASVIYGNYLMSYSHEISTALTTNIWEKSRCSSCLEINWDFQDHNSTIRYDEKTIQFQEVLFKWRDCVTNYSDTGSLLYGNASTICDECGQTYENLFDFYWKIYTEPSIDFCIDVETTMNDTTHLWANVWKCPEDTHIGRHSDALMLMIAVTVLIIMLTLFYGGSYIQTERAEQNLIRYSRLEAPRGPRSRLVSSSSFFSSPGASVVTAVSAHS</sequence>
<evidence type="ECO:0000313" key="4">
    <source>
        <dbReference type="WBParaSite" id="Pan_g10144.t1"/>
    </source>
</evidence>
<dbReference type="Pfam" id="PF09777">
    <property type="entry name" value="OSTMP1"/>
    <property type="match status" value="1"/>
</dbReference>
<organism evidence="3 4">
    <name type="scientific">Panagrellus redivivus</name>
    <name type="common">Microworm</name>
    <dbReference type="NCBI Taxonomy" id="6233"/>
    <lineage>
        <taxon>Eukaryota</taxon>
        <taxon>Metazoa</taxon>
        <taxon>Ecdysozoa</taxon>
        <taxon>Nematoda</taxon>
        <taxon>Chromadorea</taxon>
        <taxon>Rhabditida</taxon>
        <taxon>Tylenchina</taxon>
        <taxon>Panagrolaimomorpha</taxon>
        <taxon>Panagrolaimoidea</taxon>
        <taxon>Panagrolaimidae</taxon>
        <taxon>Panagrellus</taxon>
    </lineage>
</organism>
<evidence type="ECO:0000313" key="3">
    <source>
        <dbReference type="Proteomes" id="UP000492821"/>
    </source>
</evidence>
<keyword evidence="1" id="KW-0812">Transmembrane</keyword>
<keyword evidence="3" id="KW-1185">Reference proteome</keyword>
<name>A0A7E4UM88_PANRE</name>
<dbReference type="PANTHER" id="PTHR15644:SF2">
    <property type="entry name" value="OSTEOPETROSIS-ASSOCIATED TRANSMEMBRANE PROTEIN 1"/>
    <property type="match status" value="1"/>
</dbReference>
<dbReference type="Proteomes" id="UP000492821">
    <property type="component" value="Unassembled WGS sequence"/>
</dbReference>
<accession>A0A7E4UM88</accession>
<feature type="transmembrane region" description="Helical" evidence="1">
    <location>
        <begin position="230"/>
        <end position="249"/>
    </location>
</feature>
<dbReference type="WBParaSite" id="Pan_g10144.t1">
    <property type="protein sequence ID" value="Pan_g10144.t1"/>
    <property type="gene ID" value="Pan_g10144"/>
</dbReference>
<dbReference type="PANTHER" id="PTHR15644">
    <property type="entry name" value="OSTEOPETROSIS ASSOCIATED TRANSMEMBRANE PROTEIN 1"/>
    <property type="match status" value="1"/>
</dbReference>
<reference evidence="4" key="2">
    <citation type="submission" date="2020-10" db="UniProtKB">
        <authorList>
            <consortium name="WormBaseParasite"/>
        </authorList>
    </citation>
    <scope>IDENTIFICATION</scope>
</reference>
<evidence type="ECO:0000256" key="1">
    <source>
        <dbReference type="SAM" id="Phobius"/>
    </source>
</evidence>